<dbReference type="PROSITE" id="PS51140">
    <property type="entry name" value="CUE"/>
    <property type="match status" value="1"/>
</dbReference>
<accession>A0AAV9IS38</accession>
<dbReference type="InterPro" id="IPR003892">
    <property type="entry name" value="CUE"/>
</dbReference>
<protein>
    <recommendedName>
        <fullName evidence="6">CUE domain-containing protein</fullName>
    </recommendedName>
</protein>
<evidence type="ECO:0000313" key="4">
    <source>
        <dbReference type="EMBL" id="KAK4534723.1"/>
    </source>
</evidence>
<feature type="domain" description="CUE" evidence="3">
    <location>
        <begin position="5"/>
        <end position="48"/>
    </location>
</feature>
<dbReference type="SMART" id="SM00546">
    <property type="entry name" value="CUE"/>
    <property type="match status" value="1"/>
</dbReference>
<evidence type="ECO:0000313" key="5">
    <source>
        <dbReference type="Proteomes" id="UP001301350"/>
    </source>
</evidence>
<organism evidence="4 5">
    <name type="scientific">Cyanidium caldarium</name>
    <name type="common">Red alga</name>
    <dbReference type="NCBI Taxonomy" id="2771"/>
    <lineage>
        <taxon>Eukaryota</taxon>
        <taxon>Rhodophyta</taxon>
        <taxon>Bangiophyceae</taxon>
        <taxon>Cyanidiales</taxon>
        <taxon>Cyanidiaceae</taxon>
        <taxon>Cyanidium</taxon>
    </lineage>
</organism>
<keyword evidence="5" id="KW-1185">Reference proteome</keyword>
<dbReference type="Pfam" id="PF02845">
    <property type="entry name" value="CUE"/>
    <property type="match status" value="1"/>
</dbReference>
<dbReference type="InterPro" id="IPR015940">
    <property type="entry name" value="UBA"/>
</dbReference>
<dbReference type="EMBL" id="JANCYW010000002">
    <property type="protein sequence ID" value="KAK4534723.1"/>
    <property type="molecule type" value="Genomic_DNA"/>
</dbReference>
<dbReference type="Gene3D" id="1.10.8.10">
    <property type="entry name" value="DNA helicase RuvA subunit, C-terminal domain"/>
    <property type="match status" value="1"/>
</dbReference>
<proteinExistence type="predicted"/>
<dbReference type="CDD" id="cd14279">
    <property type="entry name" value="CUE"/>
    <property type="match status" value="1"/>
</dbReference>
<feature type="compositionally biased region" description="Low complexity" evidence="1">
    <location>
        <begin position="211"/>
        <end position="227"/>
    </location>
</feature>
<dbReference type="SUPFAM" id="SSF46934">
    <property type="entry name" value="UBA-like"/>
    <property type="match status" value="1"/>
</dbReference>
<dbReference type="Proteomes" id="UP001301350">
    <property type="component" value="Unassembled WGS sequence"/>
</dbReference>
<evidence type="ECO:0000259" key="2">
    <source>
        <dbReference type="PROSITE" id="PS50030"/>
    </source>
</evidence>
<evidence type="ECO:0000259" key="3">
    <source>
        <dbReference type="PROSITE" id="PS51140"/>
    </source>
</evidence>
<dbReference type="InterPro" id="IPR009060">
    <property type="entry name" value="UBA-like_sf"/>
</dbReference>
<feature type="domain" description="UBA" evidence="2">
    <location>
        <begin position="4"/>
        <end position="46"/>
    </location>
</feature>
<feature type="region of interest" description="Disordered" evidence="1">
    <location>
        <begin position="122"/>
        <end position="146"/>
    </location>
</feature>
<dbReference type="PROSITE" id="PS50030">
    <property type="entry name" value="UBA"/>
    <property type="match status" value="1"/>
</dbReference>
<gene>
    <name evidence="4" type="ORF">CDCA_CDCA02G0748</name>
</gene>
<comment type="caution">
    <text evidence="4">The sequence shown here is derived from an EMBL/GenBank/DDBJ whole genome shotgun (WGS) entry which is preliminary data.</text>
</comment>
<sequence length="289" mass="30470">MTDDQDSDAVTQLMEMFPEVSRERVAAALAECDSDRERAAEVLLGGAASAAVSDDAAFDSGRNIATEENFSSRSLPPAVEHDDDAVAAVQRAEDDEALARHLQAQYDREVAAAVYREERHQALRQVSPDVRATSPPSRPAGADMGEALDKVRSTVSGWWQGMRQTVAGWTGDDEMAGGTTHRDSVNSVADPYAGPPQPYTVLESEAAVDEAANAPPTSATSPAAGTARGMRSRWGAGEGSHSVSTRTACGDESGPAASEMVAPRQAPLEVSSTRHPPDPVPAEMGKKDQ</sequence>
<dbReference type="AlphaFoldDB" id="A0AAV9IS38"/>
<feature type="region of interest" description="Disordered" evidence="1">
    <location>
        <begin position="169"/>
        <end position="289"/>
    </location>
</feature>
<evidence type="ECO:0000256" key="1">
    <source>
        <dbReference type="SAM" id="MobiDB-lite"/>
    </source>
</evidence>
<name>A0AAV9IS38_CYACA</name>
<evidence type="ECO:0008006" key="6">
    <source>
        <dbReference type="Google" id="ProtNLM"/>
    </source>
</evidence>
<dbReference type="GO" id="GO:0043130">
    <property type="term" value="F:ubiquitin binding"/>
    <property type="evidence" value="ECO:0007669"/>
    <property type="project" value="InterPro"/>
</dbReference>
<reference evidence="4 5" key="1">
    <citation type="submission" date="2022-07" db="EMBL/GenBank/DDBJ databases">
        <title>Genome-wide signatures of adaptation to extreme environments.</title>
        <authorList>
            <person name="Cho C.H."/>
            <person name="Yoon H.S."/>
        </authorList>
    </citation>
    <scope>NUCLEOTIDE SEQUENCE [LARGE SCALE GENOMIC DNA]</scope>
    <source>
        <strain evidence="4 5">DBV 063 E5</strain>
    </source>
</reference>